<dbReference type="GO" id="GO:0022857">
    <property type="term" value="F:transmembrane transporter activity"/>
    <property type="evidence" value="ECO:0007669"/>
    <property type="project" value="InterPro"/>
</dbReference>
<protein>
    <submittedName>
        <fullName evidence="8">Major facilitator superfamily transporter</fullName>
    </submittedName>
</protein>
<dbReference type="OrthoDB" id="5098622at2759"/>
<feature type="transmembrane region" description="Helical" evidence="6">
    <location>
        <begin position="170"/>
        <end position="194"/>
    </location>
</feature>
<feature type="transmembrane region" description="Helical" evidence="6">
    <location>
        <begin position="47"/>
        <end position="67"/>
    </location>
</feature>
<keyword evidence="4 6" id="KW-0472">Membrane</keyword>
<dbReference type="PANTHER" id="PTHR23502">
    <property type="entry name" value="MAJOR FACILITATOR SUPERFAMILY"/>
    <property type="match status" value="1"/>
</dbReference>
<name>A0A9P9ILE0_9HYPO</name>
<gene>
    <name evidence="8" type="ORF">B0J13DRAFT_455568</name>
</gene>
<dbReference type="InterPro" id="IPR020846">
    <property type="entry name" value="MFS_dom"/>
</dbReference>
<dbReference type="SUPFAM" id="SSF103473">
    <property type="entry name" value="MFS general substrate transporter"/>
    <property type="match status" value="1"/>
</dbReference>
<feature type="transmembrane region" description="Helical" evidence="6">
    <location>
        <begin position="21"/>
        <end position="41"/>
    </location>
</feature>
<dbReference type="PROSITE" id="PS50850">
    <property type="entry name" value="MFS"/>
    <property type="match status" value="1"/>
</dbReference>
<dbReference type="GO" id="GO:0005886">
    <property type="term" value="C:plasma membrane"/>
    <property type="evidence" value="ECO:0007669"/>
    <property type="project" value="TreeGrafter"/>
</dbReference>
<feature type="transmembrane region" description="Helical" evidence="6">
    <location>
        <begin position="342"/>
        <end position="364"/>
    </location>
</feature>
<evidence type="ECO:0000256" key="2">
    <source>
        <dbReference type="ARBA" id="ARBA00022692"/>
    </source>
</evidence>
<keyword evidence="2 6" id="KW-0812">Transmembrane</keyword>
<feature type="transmembrane region" description="Helical" evidence="6">
    <location>
        <begin position="79"/>
        <end position="103"/>
    </location>
</feature>
<dbReference type="InterPro" id="IPR036259">
    <property type="entry name" value="MFS_trans_sf"/>
</dbReference>
<sequence>MAISPLIWFPIGSLVGRRTTYLTAVCLLFLCSIGAALAPTIAVFISIWVVGGTTGVVFLVSGQTVIADIFEPTVQGRAVGLFLGSHVSAQMIAPLTGGILATYTTWRAIYGLQAGMSLIGFILAFCYVPKDVQKSSQGSSDRGSKARFRTLIKLFSPFPVFKILRYPDILLSNISCGLLSFNLYGILSAVRFAISERFDYSSPHSSSLFLLAPGTGFVIGSIVGGVLSDRTVKQYIVKREGIRLPRDRLRAGLITMLLILPGGNLVLGWSLQEKVGGMALPAAGAFAAGFGLMASFSSLNTYAAEVLPGLKREIISCKYIFQYAFSAGAVASRLPTLSALGVGWAFTITAIAAAVSGVIVLGVISYKPSREAVSDSDRSIA</sequence>
<feature type="transmembrane region" description="Helical" evidence="6">
    <location>
        <begin position="206"/>
        <end position="228"/>
    </location>
</feature>
<feature type="transmembrane region" description="Helical" evidence="6">
    <location>
        <begin position="278"/>
        <end position="299"/>
    </location>
</feature>
<keyword evidence="5" id="KW-0325">Glycoprotein</keyword>
<dbReference type="Proteomes" id="UP000717696">
    <property type="component" value="Unassembled WGS sequence"/>
</dbReference>
<evidence type="ECO:0000256" key="4">
    <source>
        <dbReference type="ARBA" id="ARBA00023136"/>
    </source>
</evidence>
<organism evidence="8 9">
    <name type="scientific">Dactylonectria estremocensis</name>
    <dbReference type="NCBI Taxonomy" id="1079267"/>
    <lineage>
        <taxon>Eukaryota</taxon>
        <taxon>Fungi</taxon>
        <taxon>Dikarya</taxon>
        <taxon>Ascomycota</taxon>
        <taxon>Pezizomycotina</taxon>
        <taxon>Sordariomycetes</taxon>
        <taxon>Hypocreomycetidae</taxon>
        <taxon>Hypocreales</taxon>
        <taxon>Nectriaceae</taxon>
        <taxon>Dactylonectria</taxon>
    </lineage>
</organism>
<accession>A0A9P9ILE0</accession>
<feature type="transmembrane region" description="Helical" evidence="6">
    <location>
        <begin position="249"/>
        <end position="272"/>
    </location>
</feature>
<keyword evidence="9" id="KW-1185">Reference proteome</keyword>
<dbReference type="Gene3D" id="1.20.1250.20">
    <property type="entry name" value="MFS general substrate transporter like domains"/>
    <property type="match status" value="1"/>
</dbReference>
<dbReference type="InterPro" id="IPR011701">
    <property type="entry name" value="MFS"/>
</dbReference>
<feature type="domain" description="Major facilitator superfamily (MFS) profile" evidence="7">
    <location>
        <begin position="1"/>
        <end position="368"/>
    </location>
</feature>
<dbReference type="Pfam" id="PF07690">
    <property type="entry name" value="MFS_1"/>
    <property type="match status" value="1"/>
</dbReference>
<proteinExistence type="predicted"/>
<reference evidence="8" key="1">
    <citation type="journal article" date="2021" name="Nat. Commun.">
        <title>Genetic determinants of endophytism in the Arabidopsis root mycobiome.</title>
        <authorList>
            <person name="Mesny F."/>
            <person name="Miyauchi S."/>
            <person name="Thiergart T."/>
            <person name="Pickel B."/>
            <person name="Atanasova L."/>
            <person name="Karlsson M."/>
            <person name="Huettel B."/>
            <person name="Barry K.W."/>
            <person name="Haridas S."/>
            <person name="Chen C."/>
            <person name="Bauer D."/>
            <person name="Andreopoulos W."/>
            <person name="Pangilinan J."/>
            <person name="LaButti K."/>
            <person name="Riley R."/>
            <person name="Lipzen A."/>
            <person name="Clum A."/>
            <person name="Drula E."/>
            <person name="Henrissat B."/>
            <person name="Kohler A."/>
            <person name="Grigoriev I.V."/>
            <person name="Martin F.M."/>
            <person name="Hacquard S."/>
        </authorList>
    </citation>
    <scope>NUCLEOTIDE SEQUENCE</scope>
    <source>
        <strain evidence="8">MPI-CAGE-AT-0021</strain>
    </source>
</reference>
<evidence type="ECO:0000256" key="3">
    <source>
        <dbReference type="ARBA" id="ARBA00022989"/>
    </source>
</evidence>
<evidence type="ECO:0000313" key="9">
    <source>
        <dbReference type="Proteomes" id="UP000717696"/>
    </source>
</evidence>
<evidence type="ECO:0000256" key="1">
    <source>
        <dbReference type="ARBA" id="ARBA00004141"/>
    </source>
</evidence>
<comment type="caution">
    <text evidence="8">The sequence shown here is derived from an EMBL/GenBank/DDBJ whole genome shotgun (WGS) entry which is preliminary data.</text>
</comment>
<evidence type="ECO:0000313" key="8">
    <source>
        <dbReference type="EMBL" id="KAH7123455.1"/>
    </source>
</evidence>
<keyword evidence="3 6" id="KW-1133">Transmembrane helix</keyword>
<comment type="subcellular location">
    <subcellularLocation>
        <location evidence="1">Membrane</location>
        <topology evidence="1">Multi-pass membrane protein</topology>
    </subcellularLocation>
</comment>
<dbReference type="EMBL" id="JAGMUU010000025">
    <property type="protein sequence ID" value="KAH7123455.1"/>
    <property type="molecule type" value="Genomic_DNA"/>
</dbReference>
<dbReference type="AlphaFoldDB" id="A0A9P9ILE0"/>
<feature type="transmembrane region" description="Helical" evidence="6">
    <location>
        <begin position="319"/>
        <end position="336"/>
    </location>
</feature>
<evidence type="ECO:0000256" key="5">
    <source>
        <dbReference type="ARBA" id="ARBA00023180"/>
    </source>
</evidence>
<evidence type="ECO:0000259" key="7">
    <source>
        <dbReference type="PROSITE" id="PS50850"/>
    </source>
</evidence>
<feature type="transmembrane region" description="Helical" evidence="6">
    <location>
        <begin position="109"/>
        <end position="128"/>
    </location>
</feature>
<evidence type="ECO:0000256" key="6">
    <source>
        <dbReference type="SAM" id="Phobius"/>
    </source>
</evidence>
<dbReference type="PANTHER" id="PTHR23502:SF152">
    <property type="entry name" value="MAJOR FACILITATOR SUPERFAMILY (MFS) PROFILE DOMAIN-CONTAINING PROTEIN-RELATED"/>
    <property type="match status" value="1"/>
</dbReference>